<dbReference type="InterPro" id="IPR009045">
    <property type="entry name" value="Zn_M74/Hedgehog-like"/>
</dbReference>
<dbReference type="PANTHER" id="PTHR43126:SF1">
    <property type="entry name" value="D-ALANYL-D-ALANINE DIPEPTIDASE"/>
    <property type="match status" value="1"/>
</dbReference>
<evidence type="ECO:0000256" key="2">
    <source>
        <dbReference type="ARBA" id="ARBA00022670"/>
    </source>
</evidence>
<keyword evidence="11" id="KW-0732">Signal</keyword>
<comment type="function">
    <text evidence="9 10">Catalyzes hydrolysis of the D-alanyl-D-alanine dipeptide.</text>
</comment>
<dbReference type="GO" id="GO:0071555">
    <property type="term" value="P:cell wall organization"/>
    <property type="evidence" value="ECO:0007669"/>
    <property type="project" value="UniProtKB-KW"/>
</dbReference>
<dbReference type="PANTHER" id="PTHR43126">
    <property type="entry name" value="D-ALANYL-D-ALANINE DIPEPTIDASE"/>
    <property type="match status" value="1"/>
</dbReference>
<evidence type="ECO:0000256" key="10">
    <source>
        <dbReference type="PIRNR" id="PIRNR026671"/>
    </source>
</evidence>
<dbReference type="Proteomes" id="UP001139461">
    <property type="component" value="Unassembled WGS sequence"/>
</dbReference>
<dbReference type="EC" id="3.4.13.22" evidence="9 10"/>
<proteinExistence type="inferred from homology"/>
<evidence type="ECO:0000256" key="9">
    <source>
        <dbReference type="HAMAP-Rule" id="MF_01924"/>
    </source>
</evidence>
<evidence type="ECO:0000256" key="8">
    <source>
        <dbReference type="ARBA" id="ARBA00023316"/>
    </source>
</evidence>
<comment type="similarity">
    <text evidence="9 10">Belongs to the peptidase M15D family.</text>
</comment>
<protein>
    <recommendedName>
        <fullName evidence="9 10">D-alanyl-D-alanine dipeptidase</fullName>
        <shortName evidence="9 10">D-Ala-D-Ala dipeptidase</shortName>
        <ecNumber evidence="9 10">3.4.13.22</ecNumber>
    </recommendedName>
</protein>
<keyword evidence="13" id="KW-1185">Reference proteome</keyword>
<comment type="caution">
    <text evidence="12">The sequence shown here is derived from an EMBL/GenBank/DDBJ whole genome shotgun (WGS) entry which is preliminary data.</text>
</comment>
<evidence type="ECO:0000313" key="12">
    <source>
        <dbReference type="EMBL" id="MCG2418684.1"/>
    </source>
</evidence>
<dbReference type="PIRSF" id="PIRSF026671">
    <property type="entry name" value="AA_dipeptidase"/>
    <property type="match status" value="1"/>
</dbReference>
<feature type="chain" id="PRO_5040722578" description="D-alanyl-D-alanine dipeptidase" evidence="11">
    <location>
        <begin position="23"/>
        <end position="204"/>
    </location>
</feature>
<keyword evidence="3 9" id="KW-0479">Metal-binding</keyword>
<name>A0A9X1U065_9FLAO</name>
<evidence type="ECO:0000256" key="5">
    <source>
        <dbReference type="ARBA" id="ARBA00022833"/>
    </source>
</evidence>
<feature type="site" description="Transition state stabilizer" evidence="9">
    <location>
        <position position="90"/>
    </location>
</feature>
<sequence>MKLPSILLSALLFLSFSSEVNSQDTLVNLKDLSTEFGYEIRYATPNNFIGETLYDCAECLLRPEVAEALLQANQYFCERGYRIKIYDCYRPLDVQKKMWAKVPRPTYVGNPYGNGSVHNKGAAVDIRLETLEGCYVEMGSDYDYFGKEAHIDNFNFSKEILANRKLLFEGMRKFGFNTIRTEWWHFSFRKNWSYKTLNTPLPCE</sequence>
<dbReference type="EMBL" id="JAIRBA010000009">
    <property type="protein sequence ID" value="MCG2418684.1"/>
    <property type="molecule type" value="Genomic_DNA"/>
</dbReference>
<evidence type="ECO:0000256" key="6">
    <source>
        <dbReference type="ARBA" id="ARBA00022997"/>
    </source>
</evidence>
<dbReference type="GO" id="GO:0008237">
    <property type="term" value="F:metallopeptidase activity"/>
    <property type="evidence" value="ECO:0007669"/>
    <property type="project" value="UniProtKB-KW"/>
</dbReference>
<keyword evidence="5 9" id="KW-0862">Zinc</keyword>
<evidence type="ECO:0000313" key="13">
    <source>
        <dbReference type="Proteomes" id="UP001139461"/>
    </source>
</evidence>
<dbReference type="Gene3D" id="3.30.1380.10">
    <property type="match status" value="1"/>
</dbReference>
<feature type="signal peptide" evidence="11">
    <location>
        <begin position="1"/>
        <end position="22"/>
    </location>
</feature>
<accession>A0A9X1U065</accession>
<evidence type="ECO:0000256" key="3">
    <source>
        <dbReference type="ARBA" id="ARBA00022723"/>
    </source>
</evidence>
<dbReference type="GO" id="GO:0160237">
    <property type="term" value="F:D-Ala-D-Ala dipeptidase activity"/>
    <property type="evidence" value="ECO:0007669"/>
    <property type="project" value="UniProtKB-EC"/>
</dbReference>
<dbReference type="SUPFAM" id="SSF55166">
    <property type="entry name" value="Hedgehog/DD-peptidase"/>
    <property type="match status" value="1"/>
</dbReference>
<feature type="binding site" evidence="9">
    <location>
        <position position="118"/>
    </location>
    <ligand>
        <name>Zn(2+)</name>
        <dbReference type="ChEBI" id="CHEBI:29105"/>
        <note>catalytic</note>
    </ligand>
</feature>
<dbReference type="Pfam" id="PF01427">
    <property type="entry name" value="Peptidase_M15"/>
    <property type="match status" value="1"/>
</dbReference>
<keyword evidence="4 9" id="KW-0378">Hydrolase</keyword>
<keyword evidence="6 9" id="KW-0224">Dipeptidase</keyword>
<comment type="catalytic activity">
    <reaction evidence="1 9 10">
        <text>D-alanyl-D-alanine + H2O = 2 D-alanine</text>
        <dbReference type="Rhea" id="RHEA:20661"/>
        <dbReference type="ChEBI" id="CHEBI:15377"/>
        <dbReference type="ChEBI" id="CHEBI:57416"/>
        <dbReference type="ChEBI" id="CHEBI:57822"/>
        <dbReference type="EC" id="3.4.13.22"/>
    </reaction>
</comment>
<dbReference type="InterPro" id="IPR000755">
    <property type="entry name" value="A_A_dipeptidase"/>
</dbReference>
<dbReference type="RefSeq" id="WP_237602490.1">
    <property type="nucleotide sequence ID" value="NZ_JAIRBA010000009.1"/>
</dbReference>
<dbReference type="AlphaFoldDB" id="A0A9X1U065"/>
<keyword evidence="8 10" id="KW-0961">Cell wall biogenesis/degradation</keyword>
<organism evidence="12 13">
    <name type="scientific">Aequorivita vitellina</name>
    <dbReference type="NCBI Taxonomy" id="2874475"/>
    <lineage>
        <taxon>Bacteria</taxon>
        <taxon>Pseudomonadati</taxon>
        <taxon>Bacteroidota</taxon>
        <taxon>Flavobacteriia</taxon>
        <taxon>Flavobacteriales</taxon>
        <taxon>Flavobacteriaceae</taxon>
        <taxon>Aequorivita</taxon>
    </lineage>
</organism>
<dbReference type="GO" id="GO:0008270">
    <property type="term" value="F:zinc ion binding"/>
    <property type="evidence" value="ECO:0007669"/>
    <property type="project" value="UniProtKB-UniRule"/>
</dbReference>
<dbReference type="CDD" id="cd14840">
    <property type="entry name" value="D-Ala-D-Ala_dipeptidase_Aad"/>
    <property type="match status" value="1"/>
</dbReference>
<evidence type="ECO:0000256" key="7">
    <source>
        <dbReference type="ARBA" id="ARBA00023049"/>
    </source>
</evidence>
<reference evidence="12" key="1">
    <citation type="submission" date="2021-09" db="EMBL/GenBank/DDBJ databases">
        <title>Genome of Aequorivita sp. strain F47161.</title>
        <authorList>
            <person name="Wang Y."/>
        </authorList>
    </citation>
    <scope>NUCLEOTIDE SEQUENCE</scope>
    <source>
        <strain evidence="12">F47161</strain>
    </source>
</reference>
<feature type="binding site" evidence="9">
    <location>
        <position position="185"/>
    </location>
    <ligand>
        <name>Zn(2+)</name>
        <dbReference type="ChEBI" id="CHEBI:29105"/>
        <note>catalytic</note>
    </ligand>
</feature>
<evidence type="ECO:0000256" key="1">
    <source>
        <dbReference type="ARBA" id="ARBA00001362"/>
    </source>
</evidence>
<keyword evidence="7 9" id="KW-0482">Metalloprotease</keyword>
<comment type="cofactor">
    <cofactor evidence="9">
        <name>Zn(2+)</name>
        <dbReference type="ChEBI" id="CHEBI:29105"/>
    </cofactor>
    <text evidence="9">Binds 1 zinc ion per subunit.</text>
</comment>
<feature type="active site" description="Proton donor/acceptor" evidence="9">
    <location>
        <position position="182"/>
    </location>
</feature>
<dbReference type="GO" id="GO:0006508">
    <property type="term" value="P:proteolysis"/>
    <property type="evidence" value="ECO:0007669"/>
    <property type="project" value="UniProtKB-KW"/>
</dbReference>
<evidence type="ECO:0000256" key="4">
    <source>
        <dbReference type="ARBA" id="ARBA00022801"/>
    </source>
</evidence>
<gene>
    <name evidence="12" type="ORF">K8089_06590</name>
</gene>
<dbReference type="HAMAP" id="MF_01924">
    <property type="entry name" value="A_A_dipeptidase"/>
    <property type="match status" value="1"/>
</dbReference>
<feature type="binding site" evidence="9">
    <location>
        <position position="125"/>
    </location>
    <ligand>
        <name>Zn(2+)</name>
        <dbReference type="ChEBI" id="CHEBI:29105"/>
        <note>catalytic</note>
    </ligand>
</feature>
<keyword evidence="2 9" id="KW-0645">Protease</keyword>
<evidence type="ECO:0000256" key="11">
    <source>
        <dbReference type="SAM" id="SignalP"/>
    </source>
</evidence>